<evidence type="ECO:0000313" key="2">
    <source>
        <dbReference type="Proteomes" id="UP001187192"/>
    </source>
</evidence>
<reference evidence="1" key="1">
    <citation type="submission" date="2023-07" db="EMBL/GenBank/DDBJ databases">
        <title>draft genome sequence of fig (Ficus carica).</title>
        <authorList>
            <person name="Takahashi T."/>
            <person name="Nishimura K."/>
        </authorList>
    </citation>
    <scope>NUCLEOTIDE SEQUENCE</scope>
</reference>
<proteinExistence type="predicted"/>
<evidence type="ECO:0000313" key="1">
    <source>
        <dbReference type="EMBL" id="GMN43179.1"/>
    </source>
</evidence>
<comment type="caution">
    <text evidence="1">The sequence shown here is derived from an EMBL/GenBank/DDBJ whole genome shotgun (WGS) entry which is preliminary data.</text>
</comment>
<name>A0AA88DI24_FICCA</name>
<dbReference type="AlphaFoldDB" id="A0AA88DI24"/>
<accession>A0AA88DI24</accession>
<dbReference type="EMBL" id="BTGU01000015">
    <property type="protein sequence ID" value="GMN43179.1"/>
    <property type="molecule type" value="Genomic_DNA"/>
</dbReference>
<dbReference type="Proteomes" id="UP001187192">
    <property type="component" value="Unassembled WGS sequence"/>
</dbReference>
<organism evidence="1 2">
    <name type="scientific">Ficus carica</name>
    <name type="common">Common fig</name>
    <dbReference type="NCBI Taxonomy" id="3494"/>
    <lineage>
        <taxon>Eukaryota</taxon>
        <taxon>Viridiplantae</taxon>
        <taxon>Streptophyta</taxon>
        <taxon>Embryophyta</taxon>
        <taxon>Tracheophyta</taxon>
        <taxon>Spermatophyta</taxon>
        <taxon>Magnoliopsida</taxon>
        <taxon>eudicotyledons</taxon>
        <taxon>Gunneridae</taxon>
        <taxon>Pentapetalae</taxon>
        <taxon>rosids</taxon>
        <taxon>fabids</taxon>
        <taxon>Rosales</taxon>
        <taxon>Moraceae</taxon>
        <taxon>Ficeae</taxon>
        <taxon>Ficus</taxon>
    </lineage>
</organism>
<protein>
    <submittedName>
        <fullName evidence="1">Uncharacterized protein</fullName>
    </submittedName>
</protein>
<sequence>MDATTFYPSNLKRKMIELAEETHNDCDLDGDRDEDRISWSLKSHDGEACGVRR</sequence>
<keyword evidence="2" id="KW-1185">Reference proteome</keyword>
<gene>
    <name evidence="1" type="ORF">TIFTF001_012383</name>
</gene>